<accession>A0A5S4G5R6</accession>
<evidence type="ECO:0000256" key="1">
    <source>
        <dbReference type="SAM" id="MobiDB-lite"/>
    </source>
</evidence>
<dbReference type="Pfam" id="PF09234">
    <property type="entry name" value="DUF1963"/>
    <property type="match status" value="1"/>
</dbReference>
<dbReference type="SUPFAM" id="SSF103032">
    <property type="entry name" value="Hypothetical protein YwqG"/>
    <property type="match status" value="1"/>
</dbReference>
<dbReference type="PANTHER" id="PTHR36436:SF6">
    <property type="entry name" value="SLL5081 PROTEIN"/>
    <property type="match status" value="1"/>
</dbReference>
<dbReference type="PANTHER" id="PTHR36436">
    <property type="entry name" value="SLL5081 PROTEIN"/>
    <property type="match status" value="1"/>
</dbReference>
<feature type="compositionally biased region" description="Polar residues" evidence="1">
    <location>
        <begin position="15"/>
        <end position="27"/>
    </location>
</feature>
<evidence type="ECO:0000313" key="2">
    <source>
        <dbReference type="EMBL" id="TMR27761.1"/>
    </source>
</evidence>
<dbReference type="InterPro" id="IPR015315">
    <property type="entry name" value="DUF1963"/>
</dbReference>
<organism evidence="2 3">
    <name type="scientific">Actinomadura geliboluensis</name>
    <dbReference type="NCBI Taxonomy" id="882440"/>
    <lineage>
        <taxon>Bacteria</taxon>
        <taxon>Bacillati</taxon>
        <taxon>Actinomycetota</taxon>
        <taxon>Actinomycetes</taxon>
        <taxon>Streptosporangiales</taxon>
        <taxon>Thermomonosporaceae</taxon>
        <taxon>Actinomadura</taxon>
    </lineage>
</organism>
<dbReference type="EMBL" id="VCKZ01000472">
    <property type="protein sequence ID" value="TMR27761.1"/>
    <property type="molecule type" value="Genomic_DNA"/>
</dbReference>
<keyword evidence="3" id="KW-1185">Reference proteome</keyword>
<reference evidence="2 3" key="1">
    <citation type="submission" date="2019-05" db="EMBL/GenBank/DDBJ databases">
        <title>Draft genome sequence of Actinomadura geliboluensis A8036.</title>
        <authorList>
            <person name="Saricaoglu S."/>
            <person name="Isik K."/>
        </authorList>
    </citation>
    <scope>NUCLEOTIDE SEQUENCE [LARGE SCALE GENOMIC DNA]</scope>
    <source>
        <strain evidence="2 3">A8036</strain>
    </source>
</reference>
<gene>
    <name evidence="2" type="ORF">ETD96_38800</name>
</gene>
<proteinExistence type="predicted"/>
<feature type="region of interest" description="Disordered" evidence="1">
    <location>
        <begin position="1"/>
        <end position="30"/>
    </location>
</feature>
<dbReference type="InterPro" id="IPR035948">
    <property type="entry name" value="YwqG-like_sf"/>
</dbReference>
<name>A0A5S4G5R6_9ACTN</name>
<dbReference type="AlphaFoldDB" id="A0A5S4G5R6"/>
<sequence>MYGNAPSGSSGWGPVTTSRRSTASWCSSPPPWNADRSYPQFRRMLRTPPRPRHATCMDDLIAHFRRLRLLLEAFLSPEITAVLLPLAKPALRLGAGDGVPVHLGGAPLLPPGETWPEWNGRPLDFLGAIDFADLAGFGKIPGIPATGTTAFYYATEIPRPWGNEPAHRDGWRVFTGTLREATPPPKTTTPPKITLNATPFLSLPSPQEPAVQRLENIYSGVLPVYVQLHAAWTRHTWPDDTPAHQLGGWPALVQRPLGPDCLYASTGRTLTSLQSPALTPDEQRTVEEWQLLLQLDSDPRLGWYWGDPGRVYFCNRQNTPLEETWLSLQAA</sequence>
<protein>
    <submittedName>
        <fullName evidence="2">DUF1963 domain-containing protein</fullName>
    </submittedName>
</protein>
<comment type="caution">
    <text evidence="2">The sequence shown here is derived from an EMBL/GenBank/DDBJ whole genome shotgun (WGS) entry which is preliminary data.</text>
</comment>
<dbReference type="OrthoDB" id="5244896at2"/>
<dbReference type="Gene3D" id="2.30.320.10">
    <property type="entry name" value="YwqG-like"/>
    <property type="match status" value="1"/>
</dbReference>
<dbReference type="Proteomes" id="UP000305238">
    <property type="component" value="Unassembled WGS sequence"/>
</dbReference>
<evidence type="ECO:0000313" key="3">
    <source>
        <dbReference type="Proteomes" id="UP000305238"/>
    </source>
</evidence>